<organism evidence="1 2">
    <name type="scientific">Ooceraea biroi</name>
    <name type="common">Clonal raider ant</name>
    <name type="synonym">Cerapachys biroi</name>
    <dbReference type="NCBI Taxonomy" id="2015173"/>
    <lineage>
        <taxon>Eukaryota</taxon>
        <taxon>Metazoa</taxon>
        <taxon>Ecdysozoa</taxon>
        <taxon>Arthropoda</taxon>
        <taxon>Hexapoda</taxon>
        <taxon>Insecta</taxon>
        <taxon>Pterygota</taxon>
        <taxon>Neoptera</taxon>
        <taxon>Endopterygota</taxon>
        <taxon>Hymenoptera</taxon>
        <taxon>Apocrita</taxon>
        <taxon>Aculeata</taxon>
        <taxon>Formicoidea</taxon>
        <taxon>Formicidae</taxon>
        <taxon>Dorylinae</taxon>
        <taxon>Ooceraea</taxon>
    </lineage>
</organism>
<dbReference type="InterPro" id="IPR036397">
    <property type="entry name" value="RNaseH_sf"/>
</dbReference>
<evidence type="ECO:0000313" key="2">
    <source>
        <dbReference type="Proteomes" id="UP000053097"/>
    </source>
</evidence>
<reference evidence="1 2" key="1">
    <citation type="journal article" date="2014" name="Curr. Biol.">
        <title>The genome of the clonal raider ant Cerapachys biroi.</title>
        <authorList>
            <person name="Oxley P.R."/>
            <person name="Ji L."/>
            <person name="Fetter-Pruneda I."/>
            <person name="McKenzie S.K."/>
            <person name="Li C."/>
            <person name="Hu H."/>
            <person name="Zhang G."/>
            <person name="Kronauer D.J."/>
        </authorList>
    </citation>
    <scope>NUCLEOTIDE SEQUENCE [LARGE SCALE GENOMIC DNA]</scope>
</reference>
<sequence length="111" mass="12977">DGASSHFGAGPLRILNEVFPRRWIGRRNQNEGGEDWPPRSPDLSPLDYYFWGYLKSKVHETKPQSIRELRQQIRDEVALIPAEYNRRAISAFYQRLAYCQEVNGSHFQNVL</sequence>
<accession>A0A026WSD9</accession>
<dbReference type="PANTHER" id="PTHR47326:SF1">
    <property type="entry name" value="HTH PSQ-TYPE DOMAIN-CONTAINING PROTEIN"/>
    <property type="match status" value="1"/>
</dbReference>
<gene>
    <name evidence="1" type="ORF">X777_02012</name>
</gene>
<dbReference type="STRING" id="2015173.A0A026WSD9"/>
<evidence type="ECO:0000313" key="1">
    <source>
        <dbReference type="EMBL" id="EZA58004.1"/>
    </source>
</evidence>
<proteinExistence type="predicted"/>
<dbReference type="EMBL" id="KK107136">
    <property type="protein sequence ID" value="EZA58004.1"/>
    <property type="molecule type" value="Genomic_DNA"/>
</dbReference>
<dbReference type="Gene3D" id="3.30.420.10">
    <property type="entry name" value="Ribonuclease H-like superfamily/Ribonuclease H"/>
    <property type="match status" value="1"/>
</dbReference>
<dbReference type="Proteomes" id="UP000053097">
    <property type="component" value="Unassembled WGS sequence"/>
</dbReference>
<protein>
    <submittedName>
        <fullName evidence="1">Uncharacterized protein</fullName>
    </submittedName>
</protein>
<dbReference type="OMA" id="HTARESM"/>
<feature type="non-terminal residue" evidence="1">
    <location>
        <position position="1"/>
    </location>
</feature>
<keyword evidence="2" id="KW-1185">Reference proteome</keyword>
<dbReference type="AlphaFoldDB" id="A0A026WSD9"/>
<name>A0A026WSD9_OOCBI</name>
<dbReference type="GO" id="GO:0003676">
    <property type="term" value="F:nucleic acid binding"/>
    <property type="evidence" value="ECO:0007669"/>
    <property type="project" value="InterPro"/>
</dbReference>
<dbReference type="PANTHER" id="PTHR47326">
    <property type="entry name" value="TRANSPOSABLE ELEMENT TC3 TRANSPOSASE-LIKE PROTEIN"/>
    <property type="match status" value="1"/>
</dbReference>